<keyword evidence="1" id="KW-0812">Transmembrane</keyword>
<dbReference type="GO" id="GO:0006629">
    <property type="term" value="P:lipid metabolic process"/>
    <property type="evidence" value="ECO:0007669"/>
    <property type="project" value="InterPro"/>
</dbReference>
<feature type="signal peptide" evidence="2">
    <location>
        <begin position="1"/>
        <end position="22"/>
    </location>
</feature>
<dbReference type="CDD" id="cd00519">
    <property type="entry name" value="Lipase_3"/>
    <property type="match status" value="1"/>
</dbReference>
<keyword evidence="1" id="KW-0472">Membrane</keyword>
<name>A0A0N4ZAC6_PARTI</name>
<organism evidence="4 5">
    <name type="scientific">Parastrongyloides trichosuri</name>
    <name type="common">Possum-specific nematode worm</name>
    <dbReference type="NCBI Taxonomy" id="131310"/>
    <lineage>
        <taxon>Eukaryota</taxon>
        <taxon>Metazoa</taxon>
        <taxon>Ecdysozoa</taxon>
        <taxon>Nematoda</taxon>
        <taxon>Chromadorea</taxon>
        <taxon>Rhabditida</taxon>
        <taxon>Tylenchina</taxon>
        <taxon>Panagrolaimomorpha</taxon>
        <taxon>Strongyloidoidea</taxon>
        <taxon>Strongyloididae</taxon>
        <taxon>Parastrongyloides</taxon>
    </lineage>
</organism>
<dbReference type="PANTHER" id="PTHR45908">
    <property type="entry name" value="PROTEIN CBG11750-RELATED"/>
    <property type="match status" value="1"/>
</dbReference>
<evidence type="ECO:0000256" key="2">
    <source>
        <dbReference type="SAM" id="SignalP"/>
    </source>
</evidence>
<protein>
    <submittedName>
        <fullName evidence="5">Lipase_3 domain-containing protein</fullName>
    </submittedName>
</protein>
<reference evidence="5" key="1">
    <citation type="submission" date="2017-02" db="UniProtKB">
        <authorList>
            <consortium name="WormBaseParasite"/>
        </authorList>
    </citation>
    <scope>IDENTIFICATION</scope>
</reference>
<feature type="domain" description="Fungal lipase-type" evidence="3">
    <location>
        <begin position="94"/>
        <end position="235"/>
    </location>
</feature>
<evidence type="ECO:0000313" key="5">
    <source>
        <dbReference type="WBParaSite" id="PTRK_0000435900.1"/>
    </source>
</evidence>
<keyword evidence="2" id="KW-0732">Signal</keyword>
<dbReference type="InterPro" id="IPR002921">
    <property type="entry name" value="Fungal_lipase-type"/>
</dbReference>
<dbReference type="Gene3D" id="3.40.50.1820">
    <property type="entry name" value="alpha/beta hydrolase"/>
    <property type="match status" value="1"/>
</dbReference>
<dbReference type="InterPro" id="IPR029058">
    <property type="entry name" value="AB_hydrolase_fold"/>
</dbReference>
<evidence type="ECO:0000313" key="4">
    <source>
        <dbReference type="Proteomes" id="UP000038045"/>
    </source>
</evidence>
<sequence>MFITNFLQILIVVFFVIIKIKASTYDETLALVAYNLSASAYADDDESNIKLCLQKSYPNKTITNIHHSSFQCDDSNGDTCGGVFANFPEIDTTIIAFRGTKQSLELIKEAIESLESFDPYNCMIAGVQQNCGYVNKYYKHASEVAYKTFIQDTLNDSPLQNNIVITGHSLGGAMATLLGLQLVSSGRNANNITVITFGEPRIGDYVLSDVIRNSLPNLFRVTHYQDIVPHYPPCKSDDNNGCKKISGKPYHHPTEIWYNKYEKMTKGVYVTCNSVDGEYPPCKSDDNNGCKKISGKPYHHPTEIWYNKYEKMTKGVYVTCNSVDGEDNDCSDKYFSVFQSLFNGGWESEHMDYFGYNIHTYALQGCNISSKIRMSILGIILILVILFVRN</sequence>
<evidence type="ECO:0000256" key="1">
    <source>
        <dbReference type="SAM" id="Phobius"/>
    </source>
</evidence>
<keyword evidence="1" id="KW-1133">Transmembrane helix</keyword>
<dbReference type="Proteomes" id="UP000038045">
    <property type="component" value="Unplaced"/>
</dbReference>
<dbReference type="SUPFAM" id="SSF53474">
    <property type="entry name" value="alpha/beta-Hydrolases"/>
    <property type="match status" value="1"/>
</dbReference>
<proteinExistence type="predicted"/>
<feature type="chain" id="PRO_5005891372" evidence="2">
    <location>
        <begin position="23"/>
        <end position="390"/>
    </location>
</feature>
<accession>A0A0N4ZAC6</accession>
<feature type="transmembrane region" description="Helical" evidence="1">
    <location>
        <begin position="372"/>
        <end position="388"/>
    </location>
</feature>
<dbReference type="STRING" id="131310.A0A0N4ZAC6"/>
<dbReference type="Pfam" id="PF01764">
    <property type="entry name" value="Lipase_3"/>
    <property type="match status" value="1"/>
</dbReference>
<evidence type="ECO:0000259" key="3">
    <source>
        <dbReference type="Pfam" id="PF01764"/>
    </source>
</evidence>
<dbReference type="AlphaFoldDB" id="A0A0N4ZAC6"/>
<keyword evidence="4" id="KW-1185">Reference proteome</keyword>
<dbReference type="WBParaSite" id="PTRK_0000435900.1">
    <property type="protein sequence ID" value="PTRK_0000435900.1"/>
    <property type="gene ID" value="PTRK_0000435900"/>
</dbReference>